<dbReference type="InterPro" id="IPR025588">
    <property type="entry name" value="YcxB-like_C"/>
</dbReference>
<dbReference type="Pfam" id="PF14317">
    <property type="entry name" value="YcxB"/>
    <property type="match status" value="1"/>
</dbReference>
<evidence type="ECO:0000313" key="4">
    <source>
        <dbReference type="Proteomes" id="UP000661607"/>
    </source>
</evidence>
<protein>
    <recommendedName>
        <fullName evidence="2">YcxB-like C-terminal domain-containing protein</fullName>
    </recommendedName>
</protein>
<name>A0ABR9KR67_9ACTN</name>
<evidence type="ECO:0000313" key="3">
    <source>
        <dbReference type="EMBL" id="MBE1564504.1"/>
    </source>
</evidence>
<dbReference type="RefSeq" id="WP_358528797.1">
    <property type="nucleotide sequence ID" value="NZ_JBFAKZ010000032.1"/>
</dbReference>
<keyword evidence="1" id="KW-0472">Membrane</keyword>
<feature type="transmembrane region" description="Helical" evidence="1">
    <location>
        <begin position="12"/>
        <end position="30"/>
    </location>
</feature>
<proteinExistence type="predicted"/>
<gene>
    <name evidence="3" type="ORF">H4W81_007283</name>
</gene>
<reference evidence="3 4" key="1">
    <citation type="submission" date="2020-10" db="EMBL/GenBank/DDBJ databases">
        <title>Sequencing the genomes of 1000 actinobacteria strains.</title>
        <authorList>
            <person name="Klenk H.-P."/>
        </authorList>
    </citation>
    <scope>NUCLEOTIDE SEQUENCE [LARGE SCALE GENOMIC DNA]</scope>
    <source>
        <strain evidence="3 4">DSM 43748</strain>
    </source>
</reference>
<keyword evidence="1" id="KW-0812">Transmembrane</keyword>
<organism evidence="3 4">
    <name type="scientific">Nonomuraea africana</name>
    <dbReference type="NCBI Taxonomy" id="46171"/>
    <lineage>
        <taxon>Bacteria</taxon>
        <taxon>Bacillati</taxon>
        <taxon>Actinomycetota</taxon>
        <taxon>Actinomycetes</taxon>
        <taxon>Streptosporangiales</taxon>
        <taxon>Streptosporangiaceae</taxon>
        <taxon>Nonomuraea</taxon>
    </lineage>
</organism>
<sequence>MARALGQAVKRQLKGVTIAFPAVLVVAGLVCVLVDAVFMGIGLFTGAIVFPLLLTWMIRASAKRQLAYLCVPTTLRVTTDAYEYRTEHSNTTMRWSMFGDIVVGPEFWLFYVKKQCVGFLPRSAFDSDQRAELDAFIAARQRA</sequence>
<evidence type="ECO:0000256" key="1">
    <source>
        <dbReference type="SAM" id="Phobius"/>
    </source>
</evidence>
<feature type="transmembrane region" description="Helical" evidence="1">
    <location>
        <begin position="36"/>
        <end position="58"/>
    </location>
</feature>
<dbReference type="Proteomes" id="UP000661607">
    <property type="component" value="Unassembled WGS sequence"/>
</dbReference>
<feature type="domain" description="YcxB-like C-terminal" evidence="2">
    <location>
        <begin position="78"/>
        <end position="137"/>
    </location>
</feature>
<dbReference type="EMBL" id="JADBEF010000001">
    <property type="protein sequence ID" value="MBE1564504.1"/>
    <property type="molecule type" value="Genomic_DNA"/>
</dbReference>
<evidence type="ECO:0000259" key="2">
    <source>
        <dbReference type="Pfam" id="PF14317"/>
    </source>
</evidence>
<keyword evidence="1" id="KW-1133">Transmembrane helix</keyword>
<accession>A0ABR9KR67</accession>
<comment type="caution">
    <text evidence="3">The sequence shown here is derived from an EMBL/GenBank/DDBJ whole genome shotgun (WGS) entry which is preliminary data.</text>
</comment>
<keyword evidence="4" id="KW-1185">Reference proteome</keyword>